<dbReference type="EC" id="2.4.1.46" evidence="7"/>
<dbReference type="PANTHER" id="PTHR43025:SF3">
    <property type="entry name" value="MONOGALACTOSYLDIACYLGLYCEROL SYNTHASE 1, CHLOROPLASTIC"/>
    <property type="match status" value="1"/>
</dbReference>
<gene>
    <name evidence="7" type="primary">ykoN</name>
    <name evidence="7" type="ORF">NCTC4824_00308</name>
</gene>
<sequence length="384" mass="44550">MKKVLFFPLLRMPSGHHQVADTITSYLRKRNPKFICKKIDLLSEWNPVVESLVTKTYLEWIHHFPKTYAWAYKQMAHTSKKQRSYKYYDFLFLNKMKQIISEENPDLIICTHGFPSYFLSRLKMRDQCHAPIINVYTDFFVNDVWGIAGIDYHFVPSQAVKRELLKKDPTSQIFVTGIPISEQFAEQPHLIKRGSGYHVLVSGGSVGLGGMTEILRRQNDNETIKYIVLCGKNKKLYQSIVNLGRSNIHPLPYITSKEKMNELYTKVDAIITKPGGVTISEALKKGLPIFIHSALPGQEEINLSLLKERKLVHELDDEHPLEDQITDYFKDPSLVDQFHYSLQNYLSELEARGPEQISTLINSLLEEKCLKAFRYEIERRKKVQ</sequence>
<keyword evidence="8" id="KW-1185">Reference proteome</keyword>
<keyword evidence="4 7" id="KW-0808">Transferase</keyword>
<dbReference type="PANTHER" id="PTHR43025">
    <property type="entry name" value="MONOGALACTOSYLDIACYLGLYCEROL SYNTHASE"/>
    <property type="match status" value="1"/>
</dbReference>
<evidence type="ECO:0000259" key="6">
    <source>
        <dbReference type="Pfam" id="PF06925"/>
    </source>
</evidence>
<evidence type="ECO:0000256" key="2">
    <source>
        <dbReference type="ARBA" id="ARBA00006962"/>
    </source>
</evidence>
<dbReference type="AlphaFoldDB" id="A0A2X4VMZ2"/>
<dbReference type="Pfam" id="PF04101">
    <property type="entry name" value="Glyco_tran_28_C"/>
    <property type="match status" value="1"/>
</dbReference>
<dbReference type="InterPro" id="IPR009695">
    <property type="entry name" value="Diacylglyc_glucosyltr_N"/>
</dbReference>
<feature type="domain" description="Diacylglycerol glucosyltransferase N-terminal" evidence="6">
    <location>
        <begin position="16"/>
        <end position="180"/>
    </location>
</feature>
<dbReference type="GO" id="GO:0016020">
    <property type="term" value="C:membrane"/>
    <property type="evidence" value="ECO:0007669"/>
    <property type="project" value="UniProtKB-SubCell"/>
</dbReference>
<evidence type="ECO:0000259" key="5">
    <source>
        <dbReference type="Pfam" id="PF04101"/>
    </source>
</evidence>
<dbReference type="InterPro" id="IPR050519">
    <property type="entry name" value="Glycosyltransf_28_UgtP"/>
</dbReference>
<evidence type="ECO:0000256" key="3">
    <source>
        <dbReference type="ARBA" id="ARBA00022676"/>
    </source>
</evidence>
<dbReference type="EC" id="2.4.1.-" evidence="7"/>
<evidence type="ECO:0000256" key="1">
    <source>
        <dbReference type="ARBA" id="ARBA00004370"/>
    </source>
</evidence>
<comment type="subcellular location">
    <subcellularLocation>
        <location evidence="1">Membrane</location>
    </subcellularLocation>
</comment>
<accession>A0A2X4VMZ2</accession>
<feature type="domain" description="Glycosyl transferase family 28 C-terminal" evidence="5">
    <location>
        <begin position="199"/>
        <end position="289"/>
    </location>
</feature>
<dbReference type="EMBL" id="LS483476">
    <property type="protein sequence ID" value="SQI51549.1"/>
    <property type="molecule type" value="Genomic_DNA"/>
</dbReference>
<dbReference type="GO" id="GO:0009247">
    <property type="term" value="P:glycolipid biosynthetic process"/>
    <property type="evidence" value="ECO:0007669"/>
    <property type="project" value="InterPro"/>
</dbReference>
<dbReference type="Pfam" id="PF06925">
    <property type="entry name" value="MGDG_synth"/>
    <property type="match status" value="1"/>
</dbReference>
<dbReference type="Gene3D" id="3.40.50.2000">
    <property type="entry name" value="Glycogen Phosphorylase B"/>
    <property type="match status" value="2"/>
</dbReference>
<reference evidence="7 8" key="1">
    <citation type="submission" date="2018-06" db="EMBL/GenBank/DDBJ databases">
        <authorList>
            <consortium name="Pathogen Informatics"/>
            <person name="Doyle S."/>
        </authorList>
    </citation>
    <scope>NUCLEOTIDE SEQUENCE [LARGE SCALE GENOMIC DNA]</scope>
    <source>
        <strain evidence="7 8">NCTC4824</strain>
    </source>
</reference>
<evidence type="ECO:0000313" key="8">
    <source>
        <dbReference type="Proteomes" id="UP000249134"/>
    </source>
</evidence>
<dbReference type="Proteomes" id="UP000249134">
    <property type="component" value="Chromosome 1"/>
</dbReference>
<keyword evidence="3 7" id="KW-0328">Glycosyltransferase</keyword>
<evidence type="ECO:0000313" key="7">
    <source>
        <dbReference type="EMBL" id="SQI51549.1"/>
    </source>
</evidence>
<name>A0A2X4VMZ2_LEDLE</name>
<comment type="similarity">
    <text evidence="2">Belongs to the glycosyltransferase 28 family.</text>
</comment>
<dbReference type="SUPFAM" id="SSF53756">
    <property type="entry name" value="UDP-Glycosyltransferase/glycogen phosphorylase"/>
    <property type="match status" value="1"/>
</dbReference>
<dbReference type="STRING" id="1348624.GCA_001591545_03813"/>
<proteinExistence type="inferred from homology"/>
<organism evidence="7 8">
    <name type="scientific">Lederbergia lenta</name>
    <name type="common">Bacillus lentus</name>
    <dbReference type="NCBI Taxonomy" id="1467"/>
    <lineage>
        <taxon>Bacteria</taxon>
        <taxon>Bacillati</taxon>
        <taxon>Bacillota</taxon>
        <taxon>Bacilli</taxon>
        <taxon>Bacillales</taxon>
        <taxon>Bacillaceae</taxon>
        <taxon>Lederbergia</taxon>
    </lineage>
</organism>
<dbReference type="GO" id="GO:0046509">
    <property type="term" value="F:1,2-diacylglycerol 3-beta-galactosyltransferase activity"/>
    <property type="evidence" value="ECO:0007669"/>
    <property type="project" value="UniProtKB-EC"/>
</dbReference>
<evidence type="ECO:0000256" key="4">
    <source>
        <dbReference type="ARBA" id="ARBA00022679"/>
    </source>
</evidence>
<protein>
    <submittedName>
        <fullName evidence="7">Monogalactosyldiacylglycerol (MGDG) synthase</fullName>
        <ecNumber evidence="7">2.4.1.-</ecNumber>
        <ecNumber evidence="7">2.4.1.46</ecNumber>
    </submittedName>
</protein>
<dbReference type="RefSeq" id="WP_066145997.1">
    <property type="nucleotide sequence ID" value="NZ_CBCSGM010000002.1"/>
</dbReference>
<dbReference type="InterPro" id="IPR007235">
    <property type="entry name" value="Glyco_trans_28_C"/>
</dbReference>
<dbReference type="KEGG" id="blen:NCTC4824_00308"/>